<keyword evidence="1" id="KW-1133">Transmembrane helix</keyword>
<keyword evidence="1" id="KW-0812">Transmembrane</keyword>
<feature type="transmembrane region" description="Helical" evidence="1">
    <location>
        <begin position="6"/>
        <end position="30"/>
    </location>
</feature>
<organism evidence="2 3">
    <name type="scientific">Macaca fascicularis</name>
    <name type="common">Crab-eating macaque</name>
    <name type="synonym">Cynomolgus monkey</name>
    <dbReference type="NCBI Taxonomy" id="9541"/>
    <lineage>
        <taxon>Eukaryota</taxon>
        <taxon>Metazoa</taxon>
        <taxon>Chordata</taxon>
        <taxon>Craniata</taxon>
        <taxon>Vertebrata</taxon>
        <taxon>Euteleostomi</taxon>
        <taxon>Mammalia</taxon>
        <taxon>Eutheria</taxon>
        <taxon>Euarchontoglires</taxon>
        <taxon>Primates</taxon>
        <taxon>Haplorrhini</taxon>
        <taxon>Catarrhini</taxon>
        <taxon>Cercopithecidae</taxon>
        <taxon>Cercopithecinae</taxon>
        <taxon>Macaca</taxon>
    </lineage>
</organism>
<dbReference type="Proteomes" id="UP000233100">
    <property type="component" value="Chromosome 15"/>
</dbReference>
<dbReference type="Ensembl" id="ENSMFAT00000089832.1">
    <property type="protein sequence ID" value="ENSMFAP00000062951.1"/>
    <property type="gene ID" value="ENSMFAG00000058644.1"/>
</dbReference>
<dbReference type="PRINTS" id="PR02045">
    <property type="entry name" value="F138DOMAIN"/>
</dbReference>
<dbReference type="PANTHER" id="PTHR12138:SF162">
    <property type="entry name" value="CHROMOSOME UNDETERMINED SCAFFOLD_275, WHOLE GENOME SHOTGUN SEQUENCE"/>
    <property type="match status" value="1"/>
</dbReference>
<keyword evidence="1" id="KW-0472">Membrane</keyword>
<reference evidence="2" key="3">
    <citation type="submission" date="2025-09" db="UniProtKB">
        <authorList>
            <consortium name="Ensembl"/>
        </authorList>
    </citation>
    <scope>IDENTIFICATION</scope>
</reference>
<dbReference type="AlphaFoldDB" id="A0A7N9DAU4"/>
<evidence type="ECO:0000313" key="2">
    <source>
        <dbReference type="Ensembl" id="ENSMFAP00000062951.1"/>
    </source>
</evidence>
<evidence type="ECO:0000313" key="3">
    <source>
        <dbReference type="Proteomes" id="UP000233100"/>
    </source>
</evidence>
<sequence length="143" mass="15777">MQLRYVLLWSMTFADIGLGDITGLYIFFFFNLKIFLRQSLTLLPRLECRGAISAHCNPCILGSSDSPASASQVAGITGARHHGWLIFIFLVEMGFHHVGQAALSHSRNRVSDLLQDTGLAGKGERLNSASKSCTRLCRSKNYS</sequence>
<dbReference type="PANTHER" id="PTHR12138">
    <property type="entry name" value="PRIMATE-EXPANDED PROTEIN FAMILY"/>
    <property type="match status" value="1"/>
</dbReference>
<name>A0A7N9DAU4_MACFA</name>
<evidence type="ECO:0000256" key="1">
    <source>
        <dbReference type="SAM" id="Phobius"/>
    </source>
</evidence>
<accession>A0A7N9DAU4</accession>
<protein>
    <submittedName>
        <fullName evidence="2">Uncharacterized protein</fullName>
    </submittedName>
</protein>
<reference evidence="2 3" key="1">
    <citation type="submission" date="2013-03" db="EMBL/GenBank/DDBJ databases">
        <authorList>
            <person name="Warren W."/>
            <person name="Wilson R.K."/>
        </authorList>
    </citation>
    <scope>NUCLEOTIDE SEQUENCE</scope>
</reference>
<reference evidence="2" key="2">
    <citation type="submission" date="2025-08" db="UniProtKB">
        <authorList>
            <consortium name="Ensembl"/>
        </authorList>
    </citation>
    <scope>IDENTIFICATION</scope>
</reference>
<dbReference type="GeneTree" id="ENSGT01150000286943"/>
<keyword evidence="3" id="KW-1185">Reference proteome</keyword>
<proteinExistence type="predicted"/>